<organism evidence="2 3">
    <name type="scientific">Huiozyma naganishii (strain ATCC MYA-139 / BCRC 22969 / CBS 8797 / KCTC 17520 / NBRC 10181 / NCYC 3082 / Yp74L-3)</name>
    <name type="common">Yeast</name>
    <name type="synonym">Kazachstania naganishii</name>
    <dbReference type="NCBI Taxonomy" id="1071383"/>
    <lineage>
        <taxon>Eukaryota</taxon>
        <taxon>Fungi</taxon>
        <taxon>Dikarya</taxon>
        <taxon>Ascomycota</taxon>
        <taxon>Saccharomycotina</taxon>
        <taxon>Saccharomycetes</taxon>
        <taxon>Saccharomycetales</taxon>
        <taxon>Saccharomycetaceae</taxon>
        <taxon>Huiozyma</taxon>
    </lineage>
</organism>
<dbReference type="eggNOG" id="ENOG502QRJV">
    <property type="taxonomic scope" value="Eukaryota"/>
</dbReference>
<reference evidence="2 3" key="1">
    <citation type="journal article" date="2011" name="Proc. Natl. Acad. Sci. U.S.A.">
        <title>Evolutionary erosion of yeast sex chromosomes by mating-type switching accidents.</title>
        <authorList>
            <person name="Gordon J.L."/>
            <person name="Armisen D."/>
            <person name="Proux-Wera E."/>
            <person name="Oheigeartaigh S.S."/>
            <person name="Byrne K.P."/>
            <person name="Wolfe K.H."/>
        </authorList>
    </citation>
    <scope>NUCLEOTIDE SEQUENCE [LARGE SCALE GENOMIC DNA]</scope>
    <source>
        <strain evidence="3">ATCC MYA-139 / BCRC 22969 / CBS 8797 / CCRC 22969 / KCTC 17520 / NBRC 10181 / NCYC 3082</strain>
    </source>
</reference>
<evidence type="ECO:0000256" key="1">
    <source>
        <dbReference type="SAM" id="MobiDB-lite"/>
    </source>
</evidence>
<dbReference type="OMA" id="WYTFKEY"/>
<protein>
    <submittedName>
        <fullName evidence="2">Uncharacterized protein</fullName>
    </submittedName>
</protein>
<dbReference type="EMBL" id="HE978318">
    <property type="protein sequence ID" value="CCK70508.1"/>
    <property type="molecule type" value="Genomic_DNA"/>
</dbReference>
<dbReference type="STRING" id="1071383.J7RLU8"/>
<evidence type="ECO:0000313" key="2">
    <source>
        <dbReference type="EMBL" id="CCK70508.1"/>
    </source>
</evidence>
<dbReference type="AlphaFoldDB" id="J7RLU8"/>
<name>J7RLU8_HUIN7</name>
<dbReference type="HOGENOM" id="CLU_046445_0_0_1"/>
<dbReference type="GeneID" id="34526208"/>
<sequence>MDIVHFLELPVDIRSAVYYHLDGQFTNVKPDDPDLLSNVFKAMKSTGDLSLDKKRLLRKLYPRYKPYLEMFEYDPELIVTWLQYSSWLRYDAVILDCLRLNHSLDAGIMGPFDWIYMGEDTLKIGYFQRTGFLLQVWYSKLEYTRWIVESEKTVGEYNPEIEYLRFNMDYISPTMRKGIMSLLHKKNEYSSIYEVWFGDDSNSSDQLEEKFSLMDDADANLGNRESSADGPTRSSLIFDDVADTPNPPKRRKRGRPPKNNVPVISLKKEMPKTTPLMKEIIKRTLPMKNLRKITSRGYNFYEVLINGHGVKERSGSCLNYLVRRRILLLELLQVPDLSKTCVPDFSKWDNLETLVLNNIGCVRLEEIILPPKCSTISVKNCPQVIWWDMKSELNNVIKSLDRLLTKVCPDTMGRCSATECKHDGTFKRITTDNPGLLYQARKVFWDRVPFITRLNFENIASFNKTTIVLPRTLYFDHRAKFFTCRGIEEVILL</sequence>
<gene>
    <name evidence="2" type="primary">KNAG0E02480</name>
    <name evidence="2" type="ordered locus">KNAG_0E02480</name>
</gene>
<proteinExistence type="predicted"/>
<keyword evidence="3" id="KW-1185">Reference proteome</keyword>
<dbReference type="KEGG" id="kng:KNAG_0E02480"/>
<accession>J7RLU8</accession>
<evidence type="ECO:0000313" key="3">
    <source>
        <dbReference type="Proteomes" id="UP000006310"/>
    </source>
</evidence>
<feature type="region of interest" description="Disordered" evidence="1">
    <location>
        <begin position="220"/>
        <end position="262"/>
    </location>
</feature>
<dbReference type="OrthoDB" id="4032425at2759"/>
<reference evidence="3" key="2">
    <citation type="submission" date="2012-08" db="EMBL/GenBank/DDBJ databases">
        <title>Genome sequence of Kazachstania naganishii.</title>
        <authorList>
            <person name="Gordon J.L."/>
            <person name="Armisen D."/>
            <person name="Proux-Wera E."/>
            <person name="OhEigeartaigh S.S."/>
            <person name="Byrne K.P."/>
            <person name="Wolfe K.H."/>
        </authorList>
    </citation>
    <scope>NUCLEOTIDE SEQUENCE [LARGE SCALE GENOMIC DNA]</scope>
    <source>
        <strain evidence="3">ATCC MYA-139 / BCRC 22969 / CBS 8797 / CCRC 22969 / KCTC 17520 / NBRC 10181 / NCYC 3082</strain>
    </source>
</reference>
<dbReference type="CDD" id="cd19611">
    <property type="entry name" value="Ctf13_LRR_LRR-insertion"/>
    <property type="match status" value="1"/>
</dbReference>
<dbReference type="Proteomes" id="UP000006310">
    <property type="component" value="Chromosome 5"/>
</dbReference>
<dbReference type="RefSeq" id="XP_022464754.1">
    <property type="nucleotide sequence ID" value="XM_022608238.1"/>
</dbReference>